<evidence type="ECO:0000259" key="7">
    <source>
        <dbReference type="PROSITE" id="PS50880"/>
    </source>
</evidence>
<evidence type="ECO:0000256" key="5">
    <source>
        <dbReference type="ARBA" id="ARBA00023172"/>
    </source>
</evidence>
<keyword evidence="4" id="KW-0862">Zinc</keyword>
<dbReference type="SUPFAM" id="SSF111304">
    <property type="entry name" value="Recombination protein RecR"/>
    <property type="match status" value="1"/>
</dbReference>
<dbReference type="GO" id="GO:0006310">
    <property type="term" value="P:DNA recombination"/>
    <property type="evidence" value="ECO:0007669"/>
    <property type="project" value="UniProtKB-KW"/>
</dbReference>
<keyword evidence="5" id="KW-0233">DNA recombination</keyword>
<sequence>MHDTINRLTSAFERFPGIGPRQARRFVFHLLSTPTRDRANLSELIGSLDKDVQQCPSCYRFDTFTGNVCRYCSDRSRDDTLLMIIEKDQDIVAIERANYYRGRYFVLGGVLTLSGKGIIRQRELLQTIKNRLESGLKEIILALSATSEGEYTADRLREILAPYRSSVRITILGRGLATGSELEYADAKTLSGAFANRKES</sequence>
<reference evidence="8" key="1">
    <citation type="submission" date="2018-06" db="EMBL/GenBank/DDBJ databases">
        <authorList>
            <person name="Zhirakovskaya E."/>
        </authorList>
    </citation>
    <scope>NUCLEOTIDE SEQUENCE</scope>
</reference>
<organism evidence="8">
    <name type="scientific">hydrothermal vent metagenome</name>
    <dbReference type="NCBI Taxonomy" id="652676"/>
    <lineage>
        <taxon>unclassified sequences</taxon>
        <taxon>metagenomes</taxon>
        <taxon>ecological metagenomes</taxon>
    </lineage>
</organism>
<evidence type="ECO:0000256" key="6">
    <source>
        <dbReference type="ARBA" id="ARBA00023204"/>
    </source>
</evidence>
<keyword evidence="6" id="KW-0234">DNA repair</keyword>
<dbReference type="HAMAP" id="MF_00017">
    <property type="entry name" value="RecR"/>
    <property type="match status" value="1"/>
</dbReference>
<dbReference type="Gene3D" id="1.10.8.420">
    <property type="entry name" value="RecR Domain 1"/>
    <property type="match status" value="1"/>
</dbReference>
<dbReference type="PROSITE" id="PS50880">
    <property type="entry name" value="TOPRIM"/>
    <property type="match status" value="1"/>
</dbReference>
<dbReference type="PANTHER" id="PTHR30446">
    <property type="entry name" value="RECOMBINATION PROTEIN RECR"/>
    <property type="match status" value="1"/>
</dbReference>
<dbReference type="GO" id="GO:0008270">
    <property type="term" value="F:zinc ion binding"/>
    <property type="evidence" value="ECO:0007669"/>
    <property type="project" value="UniProtKB-KW"/>
</dbReference>
<name>A0A3B0UN43_9ZZZZ</name>
<dbReference type="Pfam" id="PF13662">
    <property type="entry name" value="Toprim_4"/>
    <property type="match status" value="1"/>
</dbReference>
<dbReference type="InterPro" id="IPR006171">
    <property type="entry name" value="TOPRIM_dom"/>
</dbReference>
<dbReference type="InterPro" id="IPR023627">
    <property type="entry name" value="Rcmb_RecR"/>
</dbReference>
<evidence type="ECO:0000313" key="8">
    <source>
        <dbReference type="EMBL" id="VAW32601.1"/>
    </source>
</evidence>
<feature type="domain" description="Toprim" evidence="7">
    <location>
        <begin position="80"/>
        <end position="175"/>
    </location>
</feature>
<dbReference type="Pfam" id="PF21176">
    <property type="entry name" value="RecR_HhH"/>
    <property type="match status" value="1"/>
</dbReference>
<dbReference type="GO" id="GO:0003677">
    <property type="term" value="F:DNA binding"/>
    <property type="evidence" value="ECO:0007669"/>
    <property type="project" value="InterPro"/>
</dbReference>
<gene>
    <name evidence="8" type="ORF">MNBD_CPR01-342</name>
</gene>
<keyword evidence="1" id="KW-0479">Metal-binding</keyword>
<proteinExistence type="inferred from homology"/>
<evidence type="ECO:0000256" key="1">
    <source>
        <dbReference type="ARBA" id="ARBA00022723"/>
    </source>
</evidence>
<protein>
    <submittedName>
        <fullName evidence="8">Recombination protein RecR</fullName>
    </submittedName>
</protein>
<dbReference type="GO" id="GO:0006281">
    <property type="term" value="P:DNA repair"/>
    <property type="evidence" value="ECO:0007669"/>
    <property type="project" value="UniProtKB-KW"/>
</dbReference>
<accession>A0A3B0UN43</accession>
<dbReference type="EMBL" id="UOEV01000058">
    <property type="protein sequence ID" value="VAW32601.1"/>
    <property type="molecule type" value="Genomic_DNA"/>
</dbReference>
<dbReference type="SMART" id="SM00493">
    <property type="entry name" value="TOPRIM"/>
    <property type="match status" value="1"/>
</dbReference>
<dbReference type="Gene3D" id="3.40.1360.10">
    <property type="match status" value="1"/>
</dbReference>
<dbReference type="AlphaFoldDB" id="A0A3B0UN43"/>
<evidence type="ECO:0000256" key="3">
    <source>
        <dbReference type="ARBA" id="ARBA00022771"/>
    </source>
</evidence>
<dbReference type="Pfam" id="PF21175">
    <property type="entry name" value="RecR_C"/>
    <property type="match status" value="1"/>
</dbReference>
<keyword evidence="3" id="KW-0863">Zinc-finger</keyword>
<dbReference type="PANTHER" id="PTHR30446:SF0">
    <property type="entry name" value="RECOMBINATION PROTEIN RECR"/>
    <property type="match status" value="1"/>
</dbReference>
<keyword evidence="2" id="KW-0227">DNA damage</keyword>
<evidence type="ECO:0000256" key="2">
    <source>
        <dbReference type="ARBA" id="ARBA00022763"/>
    </source>
</evidence>
<evidence type="ECO:0000256" key="4">
    <source>
        <dbReference type="ARBA" id="ARBA00022833"/>
    </source>
</evidence>
<dbReference type="InterPro" id="IPR000093">
    <property type="entry name" value="DNA_Rcmb_RecR"/>
</dbReference>